<accession>A0AA90NLD0</accession>
<dbReference type="Proteomes" id="UP001178148">
    <property type="component" value="Unassembled WGS sequence"/>
</dbReference>
<feature type="transmembrane region" description="Helical" evidence="2">
    <location>
        <begin position="25"/>
        <end position="42"/>
    </location>
</feature>
<reference evidence="3 4" key="1">
    <citation type="journal article" date="2023" name="bioRxiv">
        <title>An intranuclear bacterial parasite of deep-sea mussels expresses apoptosis inhibitors acquired from its host.</title>
        <authorList>
            <person name="Gonzalez Porras M.A."/>
            <person name="Assie A."/>
            <person name="Tietjen M."/>
            <person name="Violette M."/>
            <person name="Kleiner M."/>
            <person name="Gruber-Vodicka H."/>
            <person name="Dubilier N."/>
            <person name="Leisch N."/>
        </authorList>
    </citation>
    <scope>NUCLEOTIDE SEQUENCE [LARGE SCALE GENOMIC DNA]</scope>
    <source>
        <strain evidence="3">IAP13</strain>
    </source>
</reference>
<keyword evidence="2" id="KW-1133">Transmembrane helix</keyword>
<keyword evidence="2" id="KW-0472">Membrane</keyword>
<sequence>MKTIFLNICAFLKHRDNEFFNLYKYSNNVLTGMFIILMLLFCQQGYSVIEGECDKDDDKIECKQSALKSIFFDHIINAYSSWHHGNNVKTAIMGSTGINILNGDSCLNDIKDIDIIVNDKKGAENLILYLNKEIQNAIYCMTDERLRDMAVTAYRRIMDHSAISDQTPKCGKITIFGTDSHEPFASVDIVVKDFSEDDLMSAACEYYFQSGCNIEGKEKASIPVLTPLSYAKMDCSSIKMGIEYFKKDEGDVGVTLVDPLKEVLYVCQNLHKIKKRFTFYNKFKRTVIDDIKIVDAIDEVSCSYDDLLKEINKKTDVVQMIHKKAFEFDYSLGESRGSQHLLTHADWEEVLGEDFFICDNTSGFAGFPYSLAKIINDNCILKERFLNTFKKAKIKGIDAEADSVTKELVEALVNDWVDRTKRTLLNKKYFESGLASPLCNVDHCGIDINELELSDLPREIEQFFSFESPIYAFVLAIGIPVIVFSPEHGKEKVSASVLSPENAKNKWPVMMKILGSADLLVAGSTMFKNVIFIACSGNISYYLCVIKKAKEKKMSPLLIAEEVLLDKDAPKLGDYKEELSGKVISDLPTMDAVTNPCPFDEKSTEENNCDEYIKLVNNCVDMCLGKNNEVVNNTKEKQEISIERRVGGCHPVLKINKDGNGQSHINLSNILRKIWLSIDIDTYAKTEVGMLVRAMTGLSLDKWSSDDVSESKAPSGQKTGCKQKTEDASNTNKVNKAMKIVFGTVSTQCKQTQRIIIDLNKCGDVLRQLNYADDFDCPLAPLIIGVYKMTKLGNKGIGANDIVDIIKCFIKAAISGNIQGVACLYWLAEMTGSPEAFSLSISLSAILNKYFSDEIVPLHFVWPQKGHNCLAKSYNMSLPLLIGRWSSQKNYFDTCKVLSEAYPRYNESGDDSSAWGLDQSASVMDSISYKTNLAFFYLYSCDKEKAFINFREAAFSYAWLIGKTDDISMISKITKAAGWASIYQIIHCDKLSTEEDIYALRLCLGKESNMYNFLCVLKGGICNENIPPAECFENKINYFYCRRNEGIVLKNSDELEYELIERNGFFDCNVFKRHKCDDTIGRVRLDPPGIDLERNINKYKKSTSKKSVGKTRVVKRLKHRDLYKLFLGGERVAKMIQVDSRIPEDKKLLYVFIQSIIYYGEESFAYLGDMNILLRDNQSFGDLHEAIDHKIRVMFKDIVCQFSTRDMLENIKDKDLGYVFCLLYNLLGSLMAPITSFVVREKHDHSIMEKSLELASRVFNKSVENIDIYSKDLMLDTVLFKFYCLKLLNPMNYENINTDMQAKLIKSLLVNMGIFVKDLGVDMNKVDGSKVDVKKNVSEGMIELLGSIIDHVDNREFFLLVIEIFCKVIVVDANEDLLSKALLNYFISVENEVASVNREAAYMEAYEHLRYAVDKGRMGTELYDVWESWMIEPYLRAREKDAKDKEDHINSLANSLIEKEESEKSEIKRKRKHKAKQNAVSRMLKGNVCSAAKDDEEHLGAELFIKYRGDCLLPLKSVEENDGGSEENKRLIFLYNEIVNEDFGGAFKGFCDLEADERVKLCGADDLYLARINILKFECLVESVKYGCQDFKYLYNQSKTTAAYLSKFKVAAKSDRLPKCVSAEQLKAAYTKLLPIILVFKENNSRLEQAVTCAKNAANILQGLDGDSACELELLLLQQDQLKEKIVNLGEACQNISDILVIRKDVLGSIRGKDTADGVGAMVTTIDAKLLLENCKMAVECADRLKENLSDVDVLNGRVNSAH</sequence>
<comment type="caution">
    <text evidence="3">The sequence shown here is derived from an EMBL/GenBank/DDBJ whole genome shotgun (WGS) entry which is preliminary data.</text>
</comment>
<keyword evidence="4" id="KW-1185">Reference proteome</keyword>
<evidence type="ECO:0000256" key="1">
    <source>
        <dbReference type="SAM" id="MobiDB-lite"/>
    </source>
</evidence>
<gene>
    <name evidence="3" type="ORF">QS748_06605</name>
</gene>
<keyword evidence="2" id="KW-0812">Transmembrane</keyword>
<feature type="region of interest" description="Disordered" evidence="1">
    <location>
        <begin position="708"/>
        <end position="730"/>
    </location>
</feature>
<evidence type="ECO:0000256" key="2">
    <source>
        <dbReference type="SAM" id="Phobius"/>
    </source>
</evidence>
<organism evidence="3 4">
    <name type="scientific">Candidatus Endonucleibacter bathymodioli</name>
    <dbReference type="NCBI Taxonomy" id="539814"/>
    <lineage>
        <taxon>Bacteria</taxon>
        <taxon>Pseudomonadati</taxon>
        <taxon>Pseudomonadota</taxon>
        <taxon>Gammaproteobacteria</taxon>
        <taxon>Oceanospirillales</taxon>
        <taxon>Endozoicomonadaceae</taxon>
        <taxon>Candidatus Endonucleibacter</taxon>
    </lineage>
</organism>
<feature type="compositionally biased region" description="Polar residues" evidence="1">
    <location>
        <begin position="712"/>
        <end position="730"/>
    </location>
</feature>
<evidence type="ECO:0000313" key="3">
    <source>
        <dbReference type="EMBL" id="MDP0588863.1"/>
    </source>
</evidence>
<evidence type="ECO:0000313" key="4">
    <source>
        <dbReference type="Proteomes" id="UP001178148"/>
    </source>
</evidence>
<dbReference type="EMBL" id="JASXSV010000008">
    <property type="protein sequence ID" value="MDP0588863.1"/>
    <property type="molecule type" value="Genomic_DNA"/>
</dbReference>
<proteinExistence type="predicted"/>
<protein>
    <submittedName>
        <fullName evidence="3">Uncharacterized protein</fullName>
    </submittedName>
</protein>
<name>A0AA90NLD0_9GAMM</name>